<keyword evidence="1" id="KW-0472">Membrane</keyword>
<feature type="transmembrane region" description="Helical" evidence="1">
    <location>
        <begin position="81"/>
        <end position="106"/>
    </location>
</feature>
<evidence type="ECO:0000256" key="1">
    <source>
        <dbReference type="SAM" id="Phobius"/>
    </source>
</evidence>
<evidence type="ECO:0000313" key="2">
    <source>
        <dbReference type="EMBL" id="PJF30564.1"/>
    </source>
</evidence>
<dbReference type="Pfam" id="PF06897">
    <property type="entry name" value="DUF1269"/>
    <property type="match status" value="1"/>
</dbReference>
<keyword evidence="1" id="KW-0812">Transmembrane</keyword>
<reference evidence="2 3" key="1">
    <citation type="submission" date="2017-11" db="EMBL/GenBank/DDBJ databases">
        <title>Evolution of Phototrophy in the Chloroflexi Phylum Driven by Horizontal Gene Transfer.</title>
        <authorList>
            <person name="Ward L.M."/>
            <person name="Hemp J."/>
            <person name="Shih P.M."/>
            <person name="Mcglynn S.E."/>
            <person name="Fischer W."/>
        </authorList>
    </citation>
    <scope>NUCLEOTIDE SEQUENCE [LARGE SCALE GENOMIC DNA]</scope>
    <source>
        <strain evidence="2">CP2_2F</strain>
    </source>
</reference>
<protein>
    <recommendedName>
        <fullName evidence="4">DUF1269 domain-containing protein</fullName>
    </recommendedName>
</protein>
<dbReference type="AlphaFoldDB" id="A0A2M8NZ51"/>
<proteinExistence type="predicted"/>
<accession>A0A2M8NZ51</accession>
<evidence type="ECO:0008006" key="4">
    <source>
        <dbReference type="Google" id="ProtNLM"/>
    </source>
</evidence>
<dbReference type="Proteomes" id="UP000228921">
    <property type="component" value="Unassembled WGS sequence"/>
</dbReference>
<dbReference type="InterPro" id="IPR009200">
    <property type="entry name" value="DUF1269_membrane"/>
</dbReference>
<sequence length="182" mass="19592">MTKLFVAFFENTRRAHEVLEELQDMEFEQLIDLKDAVVATKNQRGKMRIYQTHDVTPSLGALSGAAVGVIVGGILGGPLGWGLLASGAAVGLLAGSGVGALVAALIDTGIDNTFIRQVAEQIQPNTSAIFVLVRKGNEEMVKRELERFAVRLIETEIDSQQVQAIQAAVDNLPNVPRESDPQ</sequence>
<keyword evidence="1" id="KW-1133">Transmembrane helix</keyword>
<dbReference type="EMBL" id="PGTK01000008">
    <property type="protein sequence ID" value="PJF30564.1"/>
    <property type="molecule type" value="Genomic_DNA"/>
</dbReference>
<gene>
    <name evidence="2" type="ORF">CUN51_07075</name>
</gene>
<name>A0A2M8NZ51_9CHLR</name>
<comment type="caution">
    <text evidence="2">The sequence shown here is derived from an EMBL/GenBank/DDBJ whole genome shotgun (WGS) entry which is preliminary data.</text>
</comment>
<feature type="transmembrane region" description="Helical" evidence="1">
    <location>
        <begin position="55"/>
        <end position="75"/>
    </location>
</feature>
<evidence type="ECO:0000313" key="3">
    <source>
        <dbReference type="Proteomes" id="UP000228921"/>
    </source>
</evidence>
<organism evidence="2 3">
    <name type="scientific">Candidatus Thermofonsia Clade 1 bacterium</name>
    <dbReference type="NCBI Taxonomy" id="2364210"/>
    <lineage>
        <taxon>Bacteria</taxon>
        <taxon>Bacillati</taxon>
        <taxon>Chloroflexota</taxon>
        <taxon>Candidatus Thermofontia</taxon>
        <taxon>Candidatus Thermofonsia Clade 1</taxon>
    </lineage>
</organism>